<evidence type="ECO:0000256" key="3">
    <source>
        <dbReference type="ARBA" id="ARBA00022723"/>
    </source>
</evidence>
<keyword evidence="3" id="KW-0479">Metal-binding</keyword>
<proteinExistence type="inferred from homology"/>
<comment type="cofactor">
    <cofactor evidence="1">
        <name>[4Fe-4S] cluster</name>
        <dbReference type="ChEBI" id="CHEBI:49883"/>
    </cofactor>
</comment>
<dbReference type="InterPro" id="IPR023170">
    <property type="entry name" value="HhH_base_excis_C"/>
</dbReference>
<dbReference type="Proteomes" id="UP000185713">
    <property type="component" value="Unassembled WGS sequence"/>
</dbReference>
<evidence type="ECO:0000313" key="16">
    <source>
        <dbReference type="Proteomes" id="UP000278252"/>
    </source>
</evidence>
<sequence length="211" mass="24608">MYSLAKRITKNHPFYHRDFPWRHTIDPYEVMIAEFMLRRTKAEQVVPVYCEFLSNFPTLKSLCNADISDIAHVTSHLGLHWRSADFKNASTFIEQEYNGQFPEERKKLLRIPGVGDYVAGVILTVCFKKKEYVVDCNIARFINRYYGLNLKGEIRRKKAIIEKAVDLFNYEYPGELLFSILDFTATTCKPRHPNCSRCFLNSLCVTGKMMV</sequence>
<dbReference type="SMART" id="SM00525">
    <property type="entry name" value="FES"/>
    <property type="match status" value="1"/>
</dbReference>
<evidence type="ECO:0000256" key="1">
    <source>
        <dbReference type="ARBA" id="ARBA00001966"/>
    </source>
</evidence>
<keyword evidence="4" id="KW-0227">DNA damage</keyword>
<dbReference type="GO" id="GO:0046872">
    <property type="term" value="F:metal ion binding"/>
    <property type="evidence" value="ECO:0007669"/>
    <property type="project" value="UniProtKB-KW"/>
</dbReference>
<comment type="similarity">
    <text evidence="2">Belongs to the Nth/MutY family.</text>
</comment>
<dbReference type="EMBL" id="FXBN01000002">
    <property type="protein sequence ID" value="SMH38572.1"/>
    <property type="molecule type" value="Genomic_DNA"/>
</dbReference>
<evidence type="ECO:0000256" key="4">
    <source>
        <dbReference type="ARBA" id="ARBA00022763"/>
    </source>
</evidence>
<accession>A0A1L9C3A1</accession>
<keyword evidence="8" id="KW-0234">DNA repair</keyword>
<dbReference type="GO" id="GO:0051539">
    <property type="term" value="F:4 iron, 4 sulfur cluster binding"/>
    <property type="evidence" value="ECO:0007669"/>
    <property type="project" value="InterPro"/>
</dbReference>
<keyword evidence="6" id="KW-0408">Iron</keyword>
<dbReference type="Pfam" id="PF10576">
    <property type="entry name" value="EndIII_4Fe-2S"/>
    <property type="match status" value="1"/>
</dbReference>
<evidence type="ECO:0000313" key="13">
    <source>
        <dbReference type="EMBL" id="SMH38572.1"/>
    </source>
</evidence>
<dbReference type="GO" id="GO:0035485">
    <property type="term" value="F:adenine/guanine mispair binding"/>
    <property type="evidence" value="ECO:0007669"/>
    <property type="project" value="TreeGrafter"/>
</dbReference>
<dbReference type="Gene3D" id="1.10.340.30">
    <property type="entry name" value="Hypothetical protein, domain 2"/>
    <property type="match status" value="1"/>
</dbReference>
<organism evidence="11 14">
    <name type="scientific">Methanohalophilus portucalensis FDF-1</name>
    <dbReference type="NCBI Taxonomy" id="523843"/>
    <lineage>
        <taxon>Archaea</taxon>
        <taxon>Methanobacteriati</taxon>
        <taxon>Methanobacteriota</taxon>
        <taxon>Stenosarchaea group</taxon>
        <taxon>Methanomicrobia</taxon>
        <taxon>Methanosarcinales</taxon>
        <taxon>Methanosarcinaceae</taxon>
        <taxon>Methanohalophilus</taxon>
    </lineage>
</organism>
<reference evidence="13" key="3">
    <citation type="submission" date="2017-04" db="EMBL/GenBank/DDBJ databases">
        <authorList>
            <person name="Afonso C.L."/>
            <person name="Miller P.J."/>
            <person name="Scott M.A."/>
            <person name="Spackman E."/>
            <person name="Goraichik I."/>
            <person name="Dimitrov K.M."/>
            <person name="Suarez D.L."/>
            <person name="Swayne D.E."/>
        </authorList>
    </citation>
    <scope>NUCLEOTIDE SEQUENCE [LARGE SCALE GENOMIC DNA]</scope>
    <source>
        <strain evidence="13">FDF-1</strain>
    </source>
</reference>
<dbReference type="Proteomes" id="UP000278252">
    <property type="component" value="Unassembled WGS sequence"/>
</dbReference>
<evidence type="ECO:0000256" key="9">
    <source>
        <dbReference type="ARBA" id="ARBA00023295"/>
    </source>
</evidence>
<dbReference type="GO" id="GO:0000701">
    <property type="term" value="F:purine-specific mismatch base pair DNA N-glycosylase activity"/>
    <property type="evidence" value="ECO:0007669"/>
    <property type="project" value="TreeGrafter"/>
</dbReference>
<reference evidence="15" key="2">
    <citation type="submission" date="2017-04" db="EMBL/GenBank/DDBJ databases">
        <authorList>
            <person name="Varghese N."/>
            <person name="Submissions S."/>
        </authorList>
    </citation>
    <scope>NUCLEOTIDE SEQUENCE [LARGE SCALE GENOMIC DNA]</scope>
    <source>
        <strain evidence="15">FDF-1</strain>
    </source>
</reference>
<dbReference type="PANTHER" id="PTHR42944">
    <property type="entry name" value="ADENINE DNA GLYCOSYLASE"/>
    <property type="match status" value="1"/>
</dbReference>
<reference evidence="12 16" key="4">
    <citation type="submission" date="2018-10" db="EMBL/GenBank/DDBJ databases">
        <title>Cultivation of a novel Methanohalophilus strain from Kebrit Deep of the Red Sea and a genomic comparison of members of the genus Methanohalophilus.</title>
        <authorList>
            <person name="Guan Y."/>
            <person name="Ngugi D.K."/>
            <person name="Stingl U."/>
        </authorList>
    </citation>
    <scope>NUCLEOTIDE SEQUENCE [LARGE SCALE GENOMIC DNA]</scope>
    <source>
        <strain evidence="12 16">DSM 7471</strain>
    </source>
</reference>
<keyword evidence="7" id="KW-0411">Iron-sulfur</keyword>
<keyword evidence="9" id="KW-0326">Glycosidase</keyword>
<dbReference type="EMBL" id="JWTK01000004">
    <property type="protein sequence ID" value="OJH49005.1"/>
    <property type="molecule type" value="Genomic_DNA"/>
</dbReference>
<dbReference type="PANTHER" id="PTHR42944:SF1">
    <property type="entry name" value="ADENINE DNA GLYCOSYLASE"/>
    <property type="match status" value="1"/>
</dbReference>
<evidence type="ECO:0000256" key="8">
    <source>
        <dbReference type="ARBA" id="ARBA00023204"/>
    </source>
</evidence>
<evidence type="ECO:0000259" key="10">
    <source>
        <dbReference type="SMART" id="SM00478"/>
    </source>
</evidence>
<dbReference type="SUPFAM" id="SSF48150">
    <property type="entry name" value="DNA-glycosylase"/>
    <property type="match status" value="1"/>
</dbReference>
<gene>
    <name evidence="12" type="ORF">EFE41_07605</name>
    <name evidence="11" type="ORF">MPF_1507</name>
    <name evidence="13" type="ORF">SAMN06264941_1270</name>
</gene>
<evidence type="ECO:0000256" key="6">
    <source>
        <dbReference type="ARBA" id="ARBA00023004"/>
    </source>
</evidence>
<evidence type="ECO:0000256" key="7">
    <source>
        <dbReference type="ARBA" id="ARBA00023014"/>
    </source>
</evidence>
<dbReference type="Gene3D" id="1.10.1670.10">
    <property type="entry name" value="Helix-hairpin-Helix base-excision DNA repair enzymes (C-terminal)"/>
    <property type="match status" value="1"/>
</dbReference>
<dbReference type="AlphaFoldDB" id="A0A1L9C3A1"/>
<dbReference type="InterPro" id="IPR003265">
    <property type="entry name" value="HhH-GPD_domain"/>
</dbReference>
<reference evidence="11 14" key="1">
    <citation type="submission" date="2014-12" db="EMBL/GenBank/DDBJ databases">
        <title>The genome sequence of Methanohalophilus portucalensis strain FDF1.</title>
        <authorList>
            <person name="Lai M.-C."/>
            <person name="Lai S.-J."/>
        </authorList>
    </citation>
    <scope>NUCLEOTIDE SEQUENCE [LARGE SCALE GENOMIC DNA]</scope>
    <source>
        <strain evidence="11 14">FDF-1</strain>
    </source>
</reference>
<dbReference type="CDD" id="cd00056">
    <property type="entry name" value="ENDO3c"/>
    <property type="match status" value="1"/>
</dbReference>
<evidence type="ECO:0000256" key="5">
    <source>
        <dbReference type="ARBA" id="ARBA00022801"/>
    </source>
</evidence>
<dbReference type="GO" id="GO:0006284">
    <property type="term" value="P:base-excision repair"/>
    <property type="evidence" value="ECO:0007669"/>
    <property type="project" value="InterPro"/>
</dbReference>
<keyword evidence="15" id="KW-1185">Reference proteome</keyword>
<evidence type="ECO:0000313" key="11">
    <source>
        <dbReference type="EMBL" id="OJH49005.1"/>
    </source>
</evidence>
<evidence type="ECO:0000313" key="14">
    <source>
        <dbReference type="Proteomes" id="UP000185713"/>
    </source>
</evidence>
<dbReference type="InterPro" id="IPR044298">
    <property type="entry name" value="MIG/MutY"/>
</dbReference>
<dbReference type="GO" id="GO:0034039">
    <property type="term" value="F:8-oxo-7,8-dihydroguanine DNA N-glycosylase activity"/>
    <property type="evidence" value="ECO:0007669"/>
    <property type="project" value="TreeGrafter"/>
</dbReference>
<dbReference type="SMART" id="SM00478">
    <property type="entry name" value="ENDO3c"/>
    <property type="match status" value="1"/>
</dbReference>
<dbReference type="EMBL" id="RJJH01000012">
    <property type="protein sequence ID" value="RNI10251.1"/>
    <property type="molecule type" value="Genomic_DNA"/>
</dbReference>
<dbReference type="Pfam" id="PF00730">
    <property type="entry name" value="HhH-GPD"/>
    <property type="match status" value="1"/>
</dbReference>
<keyword evidence="5" id="KW-0378">Hydrolase</keyword>
<name>A0A1L9C3A1_9EURY</name>
<dbReference type="Proteomes" id="UP000193969">
    <property type="component" value="Unassembled WGS sequence"/>
</dbReference>
<feature type="domain" description="HhH-GPD" evidence="10">
    <location>
        <begin position="36"/>
        <end position="186"/>
    </location>
</feature>
<dbReference type="InterPro" id="IPR011257">
    <property type="entry name" value="DNA_glycosylase"/>
</dbReference>
<dbReference type="STRING" id="523843.SAMN06264941_1270"/>
<protein>
    <submittedName>
        <fullName evidence="13">A/G-specific DNA-adenine glycosylase</fullName>
    </submittedName>
    <submittedName>
        <fullName evidence="12">DNA glycosylase</fullName>
    </submittedName>
    <submittedName>
        <fullName evidence="11">HhH-GPD family protein</fullName>
    </submittedName>
</protein>
<dbReference type="GO" id="GO:0032357">
    <property type="term" value="F:oxidized purine DNA binding"/>
    <property type="evidence" value="ECO:0007669"/>
    <property type="project" value="TreeGrafter"/>
</dbReference>
<dbReference type="InterPro" id="IPR003651">
    <property type="entry name" value="Endonuclease3_FeS-loop_motif"/>
</dbReference>
<evidence type="ECO:0000313" key="12">
    <source>
        <dbReference type="EMBL" id="RNI10251.1"/>
    </source>
</evidence>
<dbReference type="PIRSF" id="PIRSF001435">
    <property type="entry name" value="Nth"/>
    <property type="match status" value="1"/>
</dbReference>
<dbReference type="GO" id="GO:0006298">
    <property type="term" value="P:mismatch repair"/>
    <property type="evidence" value="ECO:0007669"/>
    <property type="project" value="TreeGrafter"/>
</dbReference>
<evidence type="ECO:0000256" key="2">
    <source>
        <dbReference type="ARBA" id="ARBA00008343"/>
    </source>
</evidence>
<evidence type="ECO:0000313" key="15">
    <source>
        <dbReference type="Proteomes" id="UP000193969"/>
    </source>
</evidence>